<protein>
    <submittedName>
        <fullName evidence="2">NAD(P)-dependent dehydrogenase (Short-subunit alcohol dehydrogenase family)</fullName>
    </submittedName>
</protein>
<evidence type="ECO:0000313" key="3">
    <source>
        <dbReference type="Proteomes" id="UP000532440"/>
    </source>
</evidence>
<comment type="similarity">
    <text evidence="1">Belongs to the short-chain dehydrogenases/reductases (SDR) family.</text>
</comment>
<sequence>MTLFDLKDKVAVITGASRGIGRAIAERLAEHGARVVISSRKLDACEEVASAIRAKGGTAVARACHIGRKEELQALVDATRVEWGGIDILVCNAAVNPFFGRSVDMPDEAYDRIMNSNVRSNFWLCNMVAPQMAERGDGSIIIVSSIGGFQGSNQLGVYCISKAADMQLARNLAVEWGAQNVRANCIAPGLIRTDFARALWENPVILKKSVETAPLQRIGEPDEIAGAAVFLASKAGSFMTGQTLVIDGGRLAGSPRGE</sequence>
<proteinExistence type="inferred from homology"/>
<dbReference type="InterPro" id="IPR036291">
    <property type="entry name" value="NAD(P)-bd_dom_sf"/>
</dbReference>
<dbReference type="Gene3D" id="3.40.50.720">
    <property type="entry name" value="NAD(P)-binding Rossmann-like Domain"/>
    <property type="match status" value="1"/>
</dbReference>
<organism evidence="2 3">
    <name type="scientific">Quisquiliibacterium transsilvanicum</name>
    <dbReference type="NCBI Taxonomy" id="1549638"/>
    <lineage>
        <taxon>Bacteria</taxon>
        <taxon>Pseudomonadati</taxon>
        <taxon>Pseudomonadota</taxon>
        <taxon>Betaproteobacteria</taxon>
        <taxon>Burkholderiales</taxon>
        <taxon>Burkholderiaceae</taxon>
        <taxon>Quisquiliibacterium</taxon>
    </lineage>
</organism>
<dbReference type="PANTHER" id="PTHR43943:SF2">
    <property type="entry name" value="DEHYDROGENASE_REDUCTASE 4"/>
    <property type="match status" value="1"/>
</dbReference>
<evidence type="ECO:0000313" key="2">
    <source>
        <dbReference type="EMBL" id="MBB5273670.1"/>
    </source>
</evidence>
<gene>
    <name evidence="2" type="ORF">HNQ70_003701</name>
</gene>
<dbReference type="SUPFAM" id="SSF51735">
    <property type="entry name" value="NAD(P)-binding Rossmann-fold domains"/>
    <property type="match status" value="1"/>
</dbReference>
<dbReference type="InterPro" id="IPR002347">
    <property type="entry name" value="SDR_fam"/>
</dbReference>
<accession>A0A7W8MAT6</accession>
<dbReference type="FunFam" id="3.40.50.720:FF:000084">
    <property type="entry name" value="Short-chain dehydrogenase reductase"/>
    <property type="match status" value="1"/>
</dbReference>
<dbReference type="PROSITE" id="PS00061">
    <property type="entry name" value="ADH_SHORT"/>
    <property type="match status" value="1"/>
</dbReference>
<name>A0A7W8MAT6_9BURK</name>
<dbReference type="PRINTS" id="PR00080">
    <property type="entry name" value="SDRFAMILY"/>
</dbReference>
<dbReference type="InterPro" id="IPR020904">
    <property type="entry name" value="Sc_DH/Rdtase_CS"/>
</dbReference>
<dbReference type="PRINTS" id="PR00081">
    <property type="entry name" value="GDHRDH"/>
</dbReference>
<dbReference type="PANTHER" id="PTHR43943">
    <property type="entry name" value="DEHYDROGENASE/REDUCTASE (SDR FAMILY) MEMBER 4"/>
    <property type="match status" value="1"/>
</dbReference>
<evidence type="ECO:0000256" key="1">
    <source>
        <dbReference type="ARBA" id="ARBA00006484"/>
    </source>
</evidence>
<dbReference type="RefSeq" id="WP_183970533.1">
    <property type="nucleotide sequence ID" value="NZ_BAABEW010000013.1"/>
</dbReference>
<dbReference type="NCBIfam" id="NF005559">
    <property type="entry name" value="PRK07231.1"/>
    <property type="match status" value="1"/>
</dbReference>
<keyword evidence="3" id="KW-1185">Reference proteome</keyword>
<dbReference type="EMBL" id="JACHGB010000008">
    <property type="protein sequence ID" value="MBB5273670.1"/>
    <property type="molecule type" value="Genomic_DNA"/>
</dbReference>
<dbReference type="AlphaFoldDB" id="A0A7W8MAT6"/>
<comment type="caution">
    <text evidence="2">The sequence shown here is derived from an EMBL/GenBank/DDBJ whole genome shotgun (WGS) entry which is preliminary data.</text>
</comment>
<reference evidence="2 3" key="1">
    <citation type="submission" date="2020-08" db="EMBL/GenBank/DDBJ databases">
        <title>Genomic Encyclopedia of Type Strains, Phase IV (KMG-IV): sequencing the most valuable type-strain genomes for metagenomic binning, comparative biology and taxonomic classification.</title>
        <authorList>
            <person name="Goeker M."/>
        </authorList>
    </citation>
    <scope>NUCLEOTIDE SEQUENCE [LARGE SCALE GENOMIC DNA]</scope>
    <source>
        <strain evidence="2 3">DSM 29781</strain>
    </source>
</reference>
<dbReference type="Pfam" id="PF13561">
    <property type="entry name" value="adh_short_C2"/>
    <property type="match status" value="1"/>
</dbReference>
<dbReference type="Proteomes" id="UP000532440">
    <property type="component" value="Unassembled WGS sequence"/>
</dbReference>